<dbReference type="SUPFAM" id="SSF55729">
    <property type="entry name" value="Acyl-CoA N-acyltransferases (Nat)"/>
    <property type="match status" value="1"/>
</dbReference>
<dbReference type="EC" id="2.3.1.-" evidence="2"/>
<keyword evidence="2" id="KW-0808">Transferase</keyword>
<evidence type="ECO:0000313" key="2">
    <source>
        <dbReference type="EMBL" id="MFC0686744.1"/>
    </source>
</evidence>
<proteinExistence type="predicted"/>
<keyword evidence="2" id="KW-0012">Acyltransferase</keyword>
<keyword evidence="3" id="KW-1185">Reference proteome</keyword>
<dbReference type="CDD" id="cd04301">
    <property type="entry name" value="NAT_SF"/>
    <property type="match status" value="1"/>
</dbReference>
<feature type="domain" description="N-acetyltransferase" evidence="1">
    <location>
        <begin position="8"/>
        <end position="142"/>
    </location>
</feature>
<evidence type="ECO:0000259" key="1">
    <source>
        <dbReference type="PROSITE" id="PS51186"/>
    </source>
</evidence>
<name>A0ABV6SC08_9SPHN</name>
<evidence type="ECO:0000313" key="3">
    <source>
        <dbReference type="Proteomes" id="UP001589858"/>
    </source>
</evidence>
<dbReference type="GO" id="GO:0016746">
    <property type="term" value="F:acyltransferase activity"/>
    <property type="evidence" value="ECO:0007669"/>
    <property type="project" value="UniProtKB-KW"/>
</dbReference>
<gene>
    <name evidence="2" type="ORF">ACFFF8_19345</name>
</gene>
<dbReference type="InterPro" id="IPR041496">
    <property type="entry name" value="YitH/HolE_GNAT"/>
</dbReference>
<reference evidence="2 3" key="1">
    <citation type="submission" date="2024-09" db="EMBL/GenBank/DDBJ databases">
        <authorList>
            <person name="Sun Q."/>
            <person name="Mori K."/>
        </authorList>
    </citation>
    <scope>NUCLEOTIDE SEQUENCE [LARGE SCALE GENOMIC DNA]</scope>
    <source>
        <strain evidence="2 3">CICC 11035S</strain>
    </source>
</reference>
<dbReference type="Pfam" id="PF18014">
    <property type="entry name" value="Acetyltransf_18"/>
    <property type="match status" value="1"/>
</dbReference>
<organism evidence="2 3">
    <name type="scientific">Novosphingobium clariflavum</name>
    <dbReference type="NCBI Taxonomy" id="2029884"/>
    <lineage>
        <taxon>Bacteria</taxon>
        <taxon>Pseudomonadati</taxon>
        <taxon>Pseudomonadota</taxon>
        <taxon>Alphaproteobacteria</taxon>
        <taxon>Sphingomonadales</taxon>
        <taxon>Sphingomonadaceae</taxon>
        <taxon>Novosphingobium</taxon>
    </lineage>
</organism>
<dbReference type="PROSITE" id="PS51186">
    <property type="entry name" value="GNAT"/>
    <property type="match status" value="1"/>
</dbReference>
<dbReference type="Proteomes" id="UP001589858">
    <property type="component" value="Unassembled WGS sequence"/>
</dbReference>
<comment type="caution">
    <text evidence="2">The sequence shown here is derived from an EMBL/GenBank/DDBJ whole genome shotgun (WGS) entry which is preliminary data.</text>
</comment>
<dbReference type="RefSeq" id="WP_267218547.1">
    <property type="nucleotide sequence ID" value="NZ_JAPCWC010000001.1"/>
</dbReference>
<dbReference type="PANTHER" id="PTHR47237:SF2">
    <property type="entry name" value="BLL4206 PROTEIN"/>
    <property type="match status" value="1"/>
</dbReference>
<accession>A0ABV6SC08</accession>
<dbReference type="Gene3D" id="3.40.630.90">
    <property type="match status" value="1"/>
</dbReference>
<dbReference type="Pfam" id="PF13508">
    <property type="entry name" value="Acetyltransf_7"/>
    <property type="match status" value="1"/>
</dbReference>
<dbReference type="InterPro" id="IPR016181">
    <property type="entry name" value="Acyl_CoA_acyltransferase"/>
</dbReference>
<dbReference type="EMBL" id="JBHLTM010000075">
    <property type="protein sequence ID" value="MFC0686744.1"/>
    <property type="molecule type" value="Genomic_DNA"/>
</dbReference>
<dbReference type="InterPro" id="IPR052729">
    <property type="entry name" value="Acyl/Acetyltrans_Enzymes"/>
</dbReference>
<dbReference type="InterPro" id="IPR000182">
    <property type="entry name" value="GNAT_dom"/>
</dbReference>
<dbReference type="Gene3D" id="3.40.630.30">
    <property type="match status" value="1"/>
</dbReference>
<protein>
    <submittedName>
        <fullName evidence="2">GNAT family N-acetyltransferase</fullName>
        <ecNumber evidence="2">2.3.1.-</ecNumber>
    </submittedName>
</protein>
<dbReference type="PANTHER" id="PTHR47237">
    <property type="entry name" value="SLL0310 PROTEIN"/>
    <property type="match status" value="1"/>
</dbReference>
<sequence length="283" mass="30438">MATVQDTILIREMTPDDINGAVELSYEQEWPHRQEDWEAYLSLGEGVVAECEGRIVGTTMAWRYAPTYATLGMVIVANAFQGKGLGRQLMEAMLGRLEGCSVLLNATEAGMPLYAKLGFEKIGTIHQHQGTAPMVPLAQLRPGERVRPLGSADSELADLYDRACGMGRGKLFESLGRTGSAVVLAQDHVPVGFANMRRFGRGWSVGPVVAPDLIGAKALASHWIGAYAGSFCRLDVPALGGFSEWLTELGLPKVGEVHTMVRGTAPVVDDHCRLFGLVSQALG</sequence>